<keyword evidence="4" id="KW-1185">Reference proteome</keyword>
<feature type="compositionally biased region" description="Low complexity" evidence="1">
    <location>
        <begin position="60"/>
        <end position="69"/>
    </location>
</feature>
<evidence type="ECO:0000313" key="4">
    <source>
        <dbReference type="Proteomes" id="UP000253977"/>
    </source>
</evidence>
<evidence type="ECO:0000259" key="2">
    <source>
        <dbReference type="Pfam" id="PF13936"/>
    </source>
</evidence>
<reference evidence="3 4" key="1">
    <citation type="submission" date="2018-07" db="EMBL/GenBank/DDBJ databases">
        <title>Thalassococcus profundi sp. nov., a marine bacterium isolated from deep seawater of Okinawa Trough.</title>
        <authorList>
            <person name="Yu M."/>
        </authorList>
    </citation>
    <scope>NUCLEOTIDE SEQUENCE [LARGE SCALE GENOMIC DNA]</scope>
    <source>
        <strain evidence="3 4">WRAS1</strain>
    </source>
</reference>
<dbReference type="Proteomes" id="UP000253977">
    <property type="component" value="Unassembled WGS sequence"/>
</dbReference>
<dbReference type="InterPro" id="IPR025246">
    <property type="entry name" value="IS30-like_HTH"/>
</dbReference>
<evidence type="ECO:0000256" key="1">
    <source>
        <dbReference type="SAM" id="MobiDB-lite"/>
    </source>
</evidence>
<proteinExistence type="predicted"/>
<feature type="compositionally biased region" description="Basic and acidic residues" evidence="1">
    <location>
        <begin position="29"/>
        <end position="40"/>
    </location>
</feature>
<dbReference type="EMBL" id="QPMK01000030">
    <property type="protein sequence ID" value="RDD64092.1"/>
    <property type="molecule type" value="Genomic_DNA"/>
</dbReference>
<sequence>MKRRFSHLTLADRRQIERGRQMKMSAADIARRTDGCRTDRSGPFSGPSDSAVSLDPFTMGFDPGRIIGPDPGPEHPGSPVPASLNRLLCPLGHAAQRCRQT</sequence>
<feature type="compositionally biased region" description="Basic and acidic residues" evidence="1">
    <location>
        <begin position="10"/>
        <end position="20"/>
    </location>
</feature>
<organism evidence="3 4">
    <name type="scientific">Thalassococcus profundi</name>
    <dbReference type="NCBI Taxonomy" id="2282382"/>
    <lineage>
        <taxon>Bacteria</taxon>
        <taxon>Pseudomonadati</taxon>
        <taxon>Pseudomonadota</taxon>
        <taxon>Alphaproteobacteria</taxon>
        <taxon>Rhodobacterales</taxon>
        <taxon>Roseobacteraceae</taxon>
        <taxon>Thalassococcus</taxon>
    </lineage>
</organism>
<protein>
    <recommendedName>
        <fullName evidence="2">Transposase IS30-like HTH domain-containing protein</fullName>
    </recommendedName>
</protein>
<comment type="caution">
    <text evidence="3">The sequence shown here is derived from an EMBL/GenBank/DDBJ whole genome shotgun (WGS) entry which is preliminary data.</text>
</comment>
<evidence type="ECO:0000313" key="3">
    <source>
        <dbReference type="EMBL" id="RDD64092.1"/>
    </source>
</evidence>
<feature type="region of interest" description="Disordered" evidence="1">
    <location>
        <begin position="1"/>
        <end position="83"/>
    </location>
</feature>
<dbReference type="RefSeq" id="WP_114512995.1">
    <property type="nucleotide sequence ID" value="NZ_QPMK01000030.1"/>
</dbReference>
<name>A0A369TGX6_9RHOB</name>
<gene>
    <name evidence="3" type="ORF">DU478_21955</name>
</gene>
<dbReference type="AlphaFoldDB" id="A0A369TGX6"/>
<dbReference type="Pfam" id="PF13936">
    <property type="entry name" value="HTH_38"/>
    <property type="match status" value="1"/>
</dbReference>
<feature type="domain" description="Transposase IS30-like HTH" evidence="2">
    <location>
        <begin position="5"/>
        <end position="32"/>
    </location>
</feature>
<feature type="compositionally biased region" description="Pro residues" evidence="1">
    <location>
        <begin position="70"/>
        <end position="79"/>
    </location>
</feature>
<accession>A0A369TGX6</accession>
<dbReference type="OrthoDB" id="9803231at2"/>